<dbReference type="AlphaFoldDB" id="A0A5B7HB82"/>
<reference evidence="2 3" key="1">
    <citation type="submission" date="2019-05" db="EMBL/GenBank/DDBJ databases">
        <title>Another draft genome of Portunus trituberculatus and its Hox gene families provides insights of decapod evolution.</title>
        <authorList>
            <person name="Jeong J.-H."/>
            <person name="Song I."/>
            <person name="Kim S."/>
            <person name="Choi T."/>
            <person name="Kim D."/>
            <person name="Ryu S."/>
            <person name="Kim W."/>
        </authorList>
    </citation>
    <scope>NUCLEOTIDE SEQUENCE [LARGE SCALE GENOMIC DNA]</scope>
    <source>
        <tissue evidence="2">Muscle</tissue>
    </source>
</reference>
<evidence type="ECO:0000313" key="2">
    <source>
        <dbReference type="EMBL" id="MPC67246.1"/>
    </source>
</evidence>
<organism evidence="2 3">
    <name type="scientific">Portunus trituberculatus</name>
    <name type="common">Swimming crab</name>
    <name type="synonym">Neptunus trituberculatus</name>
    <dbReference type="NCBI Taxonomy" id="210409"/>
    <lineage>
        <taxon>Eukaryota</taxon>
        <taxon>Metazoa</taxon>
        <taxon>Ecdysozoa</taxon>
        <taxon>Arthropoda</taxon>
        <taxon>Crustacea</taxon>
        <taxon>Multicrustacea</taxon>
        <taxon>Malacostraca</taxon>
        <taxon>Eumalacostraca</taxon>
        <taxon>Eucarida</taxon>
        <taxon>Decapoda</taxon>
        <taxon>Pleocyemata</taxon>
        <taxon>Brachyura</taxon>
        <taxon>Eubrachyura</taxon>
        <taxon>Portunoidea</taxon>
        <taxon>Portunidae</taxon>
        <taxon>Portuninae</taxon>
        <taxon>Portunus</taxon>
    </lineage>
</organism>
<feature type="transmembrane region" description="Helical" evidence="1">
    <location>
        <begin position="40"/>
        <end position="58"/>
    </location>
</feature>
<keyword evidence="1" id="KW-0472">Membrane</keyword>
<dbReference type="Proteomes" id="UP000324222">
    <property type="component" value="Unassembled WGS sequence"/>
</dbReference>
<evidence type="ECO:0000313" key="3">
    <source>
        <dbReference type="Proteomes" id="UP000324222"/>
    </source>
</evidence>
<keyword evidence="1" id="KW-1133">Transmembrane helix</keyword>
<evidence type="ECO:0000256" key="1">
    <source>
        <dbReference type="SAM" id="Phobius"/>
    </source>
</evidence>
<gene>
    <name evidence="2" type="ORF">E2C01_061417</name>
</gene>
<dbReference type="EMBL" id="VSRR010025969">
    <property type="protein sequence ID" value="MPC67246.1"/>
    <property type="molecule type" value="Genomic_DNA"/>
</dbReference>
<keyword evidence="3" id="KW-1185">Reference proteome</keyword>
<protein>
    <submittedName>
        <fullName evidence="2">Uncharacterized protein</fullName>
    </submittedName>
</protein>
<comment type="caution">
    <text evidence="2">The sequence shown here is derived from an EMBL/GenBank/DDBJ whole genome shotgun (WGS) entry which is preliminary data.</text>
</comment>
<keyword evidence="1" id="KW-0812">Transmembrane</keyword>
<name>A0A5B7HB82_PORTR</name>
<proteinExistence type="predicted"/>
<accession>A0A5B7HB82</accession>
<sequence length="128" mass="15299">MSHFAAPGRIWVTFLHGFKSFFDTTETFSKSFDVQAMHRFFFLIFLFFCDALSCFISSSFKRFSMAFRKILNIIIINFTEASPMAQIYYVISDRIDVVFSEAWEVIHAFWPYFIPRQVHARRLHFIPR</sequence>